<evidence type="ECO:0000313" key="12">
    <source>
        <dbReference type="EMBL" id="MFD2905960.1"/>
    </source>
</evidence>
<dbReference type="PROSITE" id="PS52016">
    <property type="entry name" value="TONB_DEPENDENT_REC_3"/>
    <property type="match status" value="1"/>
</dbReference>
<dbReference type="InterPro" id="IPR000531">
    <property type="entry name" value="Beta-barrel_TonB"/>
</dbReference>
<evidence type="ECO:0000256" key="9">
    <source>
        <dbReference type="RuleBase" id="RU003357"/>
    </source>
</evidence>
<evidence type="ECO:0000256" key="6">
    <source>
        <dbReference type="ARBA" id="ARBA00023136"/>
    </source>
</evidence>
<dbReference type="Pfam" id="PF07715">
    <property type="entry name" value="Plug"/>
    <property type="match status" value="1"/>
</dbReference>
<comment type="subcellular location">
    <subcellularLocation>
        <location evidence="1 8">Cell outer membrane</location>
        <topology evidence="1 8">Multi-pass membrane protein</topology>
    </subcellularLocation>
</comment>
<reference evidence="13" key="1">
    <citation type="journal article" date="2019" name="Int. J. Syst. Evol. Microbiol.">
        <title>The Global Catalogue of Microorganisms (GCM) 10K type strain sequencing project: providing services to taxonomists for standard genome sequencing and annotation.</title>
        <authorList>
            <consortium name="The Broad Institute Genomics Platform"/>
            <consortium name="The Broad Institute Genome Sequencing Center for Infectious Disease"/>
            <person name="Wu L."/>
            <person name="Ma J."/>
        </authorList>
    </citation>
    <scope>NUCLEOTIDE SEQUENCE [LARGE SCALE GENOMIC DNA]</scope>
    <source>
        <strain evidence="13">KCTC 22209</strain>
    </source>
</reference>
<keyword evidence="13" id="KW-1185">Reference proteome</keyword>
<comment type="caution">
    <text evidence="12">The sequence shown here is derived from an EMBL/GenBank/DDBJ whole genome shotgun (WGS) entry which is preliminary data.</text>
</comment>
<keyword evidence="6 8" id="KW-0472">Membrane</keyword>
<proteinExistence type="inferred from homology"/>
<evidence type="ECO:0000256" key="7">
    <source>
        <dbReference type="ARBA" id="ARBA00023237"/>
    </source>
</evidence>
<evidence type="ECO:0000256" key="1">
    <source>
        <dbReference type="ARBA" id="ARBA00004571"/>
    </source>
</evidence>
<dbReference type="Pfam" id="PF13715">
    <property type="entry name" value="CarbopepD_reg_2"/>
    <property type="match status" value="1"/>
</dbReference>
<evidence type="ECO:0000313" key="13">
    <source>
        <dbReference type="Proteomes" id="UP001597509"/>
    </source>
</evidence>
<dbReference type="EMBL" id="JBHUPE010000007">
    <property type="protein sequence ID" value="MFD2905960.1"/>
    <property type="molecule type" value="Genomic_DNA"/>
</dbReference>
<dbReference type="InterPro" id="IPR023997">
    <property type="entry name" value="TonB-dep_OMP_SusC/RagA_CS"/>
</dbReference>
<dbReference type="RefSeq" id="WP_380922926.1">
    <property type="nucleotide sequence ID" value="NZ_JBHUPE010000007.1"/>
</dbReference>
<keyword evidence="7 8" id="KW-0998">Cell outer membrane</keyword>
<evidence type="ECO:0000256" key="3">
    <source>
        <dbReference type="ARBA" id="ARBA00022452"/>
    </source>
</evidence>
<protein>
    <submittedName>
        <fullName evidence="12">SusC/RagA family TonB-linked outer membrane protein</fullName>
    </submittedName>
</protein>
<keyword evidence="3 8" id="KW-1134">Transmembrane beta strand</keyword>
<evidence type="ECO:0000256" key="2">
    <source>
        <dbReference type="ARBA" id="ARBA00022448"/>
    </source>
</evidence>
<feature type="domain" description="TonB-dependent receptor-like beta-barrel" evidence="10">
    <location>
        <begin position="495"/>
        <end position="1115"/>
    </location>
</feature>
<feature type="domain" description="TonB-dependent receptor plug" evidence="11">
    <location>
        <begin position="219"/>
        <end position="324"/>
    </location>
</feature>
<accession>A0ABW5Z0N0</accession>
<dbReference type="Gene3D" id="3.55.50.30">
    <property type="match status" value="1"/>
</dbReference>
<dbReference type="SUPFAM" id="SSF56935">
    <property type="entry name" value="Porins"/>
    <property type="match status" value="1"/>
</dbReference>
<dbReference type="Proteomes" id="UP001597509">
    <property type="component" value="Unassembled WGS sequence"/>
</dbReference>
<name>A0ABW5Z0N0_9SPHI</name>
<dbReference type="InterPro" id="IPR023996">
    <property type="entry name" value="TonB-dep_OMP_SusC/RagA"/>
</dbReference>
<dbReference type="NCBIfam" id="TIGR04056">
    <property type="entry name" value="OMP_RagA_SusC"/>
    <property type="match status" value="1"/>
</dbReference>
<dbReference type="Gene3D" id="2.170.130.10">
    <property type="entry name" value="TonB-dependent receptor, plug domain"/>
    <property type="match status" value="1"/>
</dbReference>
<dbReference type="InterPro" id="IPR036942">
    <property type="entry name" value="Beta-barrel_TonB_sf"/>
</dbReference>
<dbReference type="InterPro" id="IPR012910">
    <property type="entry name" value="Plug_dom"/>
</dbReference>
<dbReference type="SUPFAM" id="SSF49464">
    <property type="entry name" value="Carboxypeptidase regulatory domain-like"/>
    <property type="match status" value="1"/>
</dbReference>
<keyword evidence="2 8" id="KW-0813">Transport</keyword>
<comment type="similarity">
    <text evidence="8 9">Belongs to the TonB-dependent receptor family.</text>
</comment>
<keyword evidence="4 8" id="KW-0812">Transmembrane</keyword>
<evidence type="ECO:0000256" key="5">
    <source>
        <dbReference type="ARBA" id="ARBA00023077"/>
    </source>
</evidence>
<sequence length="1152" mass="128749">MKKNLHGRGFYLPKSSTIKYVLMTKLAVALSFAFTVKAFGITISAQEKVSLKIRNTDLKTVIKTIEKQTNVKFVYFDNLVSNKNLSAVAFENQAWNNALIPLLNQFNLTLKSYDGITYVIVPLNSVQGFEIKGKIIDSRGLPLAGVTVIEKSKDRGTSTNDKGEFILKVSDLSSILLISNIGYGSQEIKASQSFMTITLQEDLTALAEVVVVGYGTQRKANLTGAVSSVDMDKVLGDRPVSSSSQALQGALPGLQVTFGSGRPGTNTDLNIRGTTSINGGSPLILVDNVPMNMDDVNPKDILNVTVLKDAAAASIYGARAAFGVILVTTKKGSRNQPTKINYSSNLSWSSASTLPEKATPLQFVQALKDFGNTSNWSGQNVDTWLTALQDYQANPGQYPDGITEVNGTKYPLKEYDLYHEVFQTGFEHLHNLSIMGGSEKIAYRLSGMYSDEDGIMKTDKDSYKRYNLNAYIGAELKKNLNLSANILYKNDDRYTPANMGEMFYRALSFGSYLNPGETTDTEGNEIPFGTPNNYLKYEDPSRNYNENLRLFGKLDYNPLPGWNITAEYTFSKTNNNYKYAQSKHRYMNPNNFNPEYLFNNDFYERSNTLINYNALNIYSSYTHAIEDHHFKGLAGVNYEKSYSESFSAKRFGILSPGSPSLGTSTGTQTTADSFGQYAVLGYFGRINYDFKNKYLLEVNGRLDGSSRFLKGSQFGFFPSVSAGWNVTEEGFMSDLKNTIPLLKFRGSFGEIGNQVVLNPDRSQVYFPVIPKMETNNSNWIDPNTGVRYLTIGAPNLISSTFTWEKVRTLNVGVDIALFNNRLNTSFDWFRRQTIGMLYQGADLPAVLGSAPPFQNSTDLESKGWEWEITWKDQFKDFKYGFTFNLSDNRGFITRMENSAGLITGHYQGKEMGEIWGYVSDRYYTTNDFEANSLDAKLMNGTLKPGIPFFKGVKQNPGDMLYADLNNDGTIFSGTGTVSDPGDMKVIGNDNRRYQFGLNGFVNYKNFDLSVFLQGVGKRDLWLSNFLMWPYSNEFGTLYQHNLDYWTPENTDAEYGRVYANAGLNTGANRRVQTKYLSNGAYLRVRNITLGYTLDHKILRSKAVDNIKFFVSGENLFKADHMPKGMEADGQDLGSGGIYPFLKKYSFGVNVTF</sequence>
<dbReference type="InterPro" id="IPR037066">
    <property type="entry name" value="Plug_dom_sf"/>
</dbReference>
<dbReference type="NCBIfam" id="TIGR04057">
    <property type="entry name" value="SusC_RagA_signa"/>
    <property type="match status" value="1"/>
</dbReference>
<evidence type="ECO:0000259" key="11">
    <source>
        <dbReference type="Pfam" id="PF07715"/>
    </source>
</evidence>
<dbReference type="Pfam" id="PF00593">
    <property type="entry name" value="TonB_dep_Rec_b-barrel"/>
    <property type="match status" value="1"/>
</dbReference>
<gene>
    <name evidence="12" type="ORF">ACFS6I_18670</name>
</gene>
<organism evidence="12 13">
    <name type="scientific">Sphingobacterium anhuiense</name>
    <dbReference type="NCBI Taxonomy" id="493780"/>
    <lineage>
        <taxon>Bacteria</taxon>
        <taxon>Pseudomonadati</taxon>
        <taxon>Bacteroidota</taxon>
        <taxon>Sphingobacteriia</taxon>
        <taxon>Sphingobacteriales</taxon>
        <taxon>Sphingobacteriaceae</taxon>
        <taxon>Sphingobacterium</taxon>
    </lineage>
</organism>
<evidence type="ECO:0000256" key="8">
    <source>
        <dbReference type="PROSITE-ProRule" id="PRU01360"/>
    </source>
</evidence>
<keyword evidence="5 9" id="KW-0798">TonB box</keyword>
<dbReference type="InterPro" id="IPR039426">
    <property type="entry name" value="TonB-dep_rcpt-like"/>
</dbReference>
<dbReference type="InterPro" id="IPR008969">
    <property type="entry name" value="CarboxyPept-like_regulatory"/>
</dbReference>
<evidence type="ECO:0000256" key="4">
    <source>
        <dbReference type="ARBA" id="ARBA00022692"/>
    </source>
</evidence>
<evidence type="ECO:0000259" key="10">
    <source>
        <dbReference type="Pfam" id="PF00593"/>
    </source>
</evidence>
<dbReference type="Gene3D" id="2.40.170.20">
    <property type="entry name" value="TonB-dependent receptor, beta-barrel domain"/>
    <property type="match status" value="1"/>
</dbReference>